<evidence type="ECO:0000313" key="2">
    <source>
        <dbReference type="Proteomes" id="UP001596022"/>
    </source>
</evidence>
<comment type="caution">
    <text evidence="1">The sequence shown here is derived from an EMBL/GenBank/DDBJ whole genome shotgun (WGS) entry which is preliminary data.</text>
</comment>
<keyword evidence="2" id="KW-1185">Reference proteome</keyword>
<gene>
    <name evidence="1" type="ORF">ACFO4N_11125</name>
</gene>
<dbReference type="EMBL" id="JBHSFW010000007">
    <property type="protein sequence ID" value="MFC4619265.1"/>
    <property type="molecule type" value="Genomic_DNA"/>
</dbReference>
<evidence type="ECO:0000313" key="1">
    <source>
        <dbReference type="EMBL" id="MFC4619265.1"/>
    </source>
</evidence>
<reference evidence="2" key="1">
    <citation type="journal article" date="2019" name="Int. J. Syst. Evol. Microbiol.">
        <title>The Global Catalogue of Microorganisms (GCM) 10K type strain sequencing project: providing services to taxonomists for standard genome sequencing and annotation.</title>
        <authorList>
            <consortium name="The Broad Institute Genomics Platform"/>
            <consortium name="The Broad Institute Genome Sequencing Center for Infectious Disease"/>
            <person name="Wu L."/>
            <person name="Ma J."/>
        </authorList>
    </citation>
    <scope>NUCLEOTIDE SEQUENCE [LARGE SCALE GENOMIC DNA]</scope>
    <source>
        <strain evidence="2">CGMCC 1.16306</strain>
    </source>
</reference>
<accession>A0ABV9GRI1</accession>
<dbReference type="RefSeq" id="WP_376846364.1">
    <property type="nucleotide sequence ID" value="NZ_JBHSFW010000007.1"/>
</dbReference>
<proteinExistence type="predicted"/>
<protein>
    <submittedName>
        <fullName evidence="1">PqqD family protein</fullName>
    </submittedName>
</protein>
<dbReference type="Gene3D" id="1.10.10.1150">
    <property type="entry name" value="Coenzyme PQQ synthesis protein D (PqqD)"/>
    <property type="match status" value="1"/>
</dbReference>
<name>A0ABV9GRI1_9BACL</name>
<dbReference type="Proteomes" id="UP001596022">
    <property type="component" value="Unassembled WGS sequence"/>
</dbReference>
<dbReference type="InterPro" id="IPR041881">
    <property type="entry name" value="PqqD_sf"/>
</dbReference>
<organism evidence="1 2">
    <name type="scientific">Camelliibacillus cellulosilyticus</name>
    <dbReference type="NCBI Taxonomy" id="2174486"/>
    <lineage>
        <taxon>Bacteria</taxon>
        <taxon>Bacillati</taxon>
        <taxon>Bacillota</taxon>
        <taxon>Bacilli</taxon>
        <taxon>Bacillales</taxon>
        <taxon>Sporolactobacillaceae</taxon>
        <taxon>Camelliibacillus</taxon>
    </lineage>
</organism>
<sequence length="123" mass="14441">MGWRRKKPKQNLLDLCPCLNSRFVLKKYQAKSFLVIPRTGWIEQIGVKYLRQSPEHRYELDDLGCFVLERCTGAYRVKDIEKEVENTFGEKAAPTLPRLVKFLQILDNNHVITFKENLAFTKP</sequence>